<proteinExistence type="predicted"/>
<evidence type="ECO:0000313" key="2">
    <source>
        <dbReference type="Proteomes" id="UP000887564"/>
    </source>
</evidence>
<accession>A0A914RP59</accession>
<feature type="compositionally biased region" description="Polar residues" evidence="1">
    <location>
        <begin position="52"/>
        <end position="68"/>
    </location>
</feature>
<protein>
    <submittedName>
        <fullName evidence="3">Uncharacterized protein</fullName>
    </submittedName>
</protein>
<name>A0A914RP59_PAREQ</name>
<evidence type="ECO:0000256" key="1">
    <source>
        <dbReference type="SAM" id="MobiDB-lite"/>
    </source>
</evidence>
<keyword evidence="2" id="KW-1185">Reference proteome</keyword>
<dbReference type="AlphaFoldDB" id="A0A914RP59"/>
<evidence type="ECO:0000313" key="3">
    <source>
        <dbReference type="WBParaSite" id="PEQ_0000808101-mRNA-1"/>
    </source>
</evidence>
<dbReference type="Proteomes" id="UP000887564">
    <property type="component" value="Unplaced"/>
</dbReference>
<dbReference type="WBParaSite" id="PEQ_0000808101-mRNA-1">
    <property type="protein sequence ID" value="PEQ_0000808101-mRNA-1"/>
    <property type="gene ID" value="PEQ_0000808101"/>
</dbReference>
<feature type="region of interest" description="Disordered" evidence="1">
    <location>
        <begin position="48"/>
        <end position="68"/>
    </location>
</feature>
<reference evidence="3" key="1">
    <citation type="submission" date="2022-11" db="UniProtKB">
        <authorList>
            <consortium name="WormBaseParasite"/>
        </authorList>
    </citation>
    <scope>IDENTIFICATION</scope>
</reference>
<sequence length="68" mass="7814">MLATNNEASLTAHKNNCRLPLHYGTIASGYEEWEMRQREKWRFGVEVGAHDQQLSNTPRNTSTNQKVP</sequence>
<organism evidence="2 3">
    <name type="scientific">Parascaris equorum</name>
    <name type="common">Equine roundworm</name>
    <dbReference type="NCBI Taxonomy" id="6256"/>
    <lineage>
        <taxon>Eukaryota</taxon>
        <taxon>Metazoa</taxon>
        <taxon>Ecdysozoa</taxon>
        <taxon>Nematoda</taxon>
        <taxon>Chromadorea</taxon>
        <taxon>Rhabditida</taxon>
        <taxon>Spirurina</taxon>
        <taxon>Ascaridomorpha</taxon>
        <taxon>Ascaridoidea</taxon>
        <taxon>Ascarididae</taxon>
        <taxon>Parascaris</taxon>
    </lineage>
</organism>